<dbReference type="Gene3D" id="3.40.1110.10">
    <property type="entry name" value="Calcium-transporting ATPase, cytoplasmic domain N"/>
    <property type="match status" value="1"/>
</dbReference>
<sequence length="796" mass="89833">MTGTRLIEKTVCYHCGDDCQTTAYVVDDKHFCCHGCQSVFQILSANQLCSYYNYNDHPGATRTRTDKRFDYLSEPSIISELVDYTDTQISIVTFYIPHIHCSSCLWLLEQLNKINPAVHYCRVDFLKKQLNIRFDHQKLSLQHLVELLYDIGYEPLISLHDIIKKQNEATKDNLVQRIAVAGFCFGNVMLLSFPEYFGLSIYEQTFKHFFGWLNILFAVPVAFYSGREYFVSAWQSLRNRVLNIDFPLALGIAVLFLRTVFEIVSHSGAGFADTLCGLVFFLLIGKFVQKKTYHHLSFERDYRSFFPVAVHIISEGQEKPIPLSQLHTRHRMIIRHNEIIPADAILLKGEALIDFSFVTGEALPVTKTLGEIIYAGGRQTSEAIEMEVVKPVSQSYLTQLWNNEAFTRQQDNRMKTFNEKVSKYFTVVLLVVAFGSLLFWLPSDIKRGFAAFTAVLIVACPCALALSTPFTMSAALSIFDRNRFYLKNTAVVEQLANIDTIVFDKTGTITTGDGTSVKIEAILSEEEKQLIYSVCVNSNHPLSRMICQKLGSMPRLEITGYMEVPGKGIMARIGAHHLSIGNSRLVFDEDDRVANITKVYVTIDNLYVGYFALAHHYREGMEMIPELGLQYDTFLLSGDQDHERHELIRFFKDDARMKFSKSPQEKLDFIQSLQQKGGKVMMMGDGLNDSGALKQSDLGIAVTDNVNNFSPGSDAILDGCSFSKLPAFLRFSKDTVHIIHFSFLISLTYNLIGLSYAVTGNLSPLVAAVLMPLSTVTIISFTSLATHIAARKRKLT</sequence>
<feature type="transmembrane region" description="Helical" evidence="13">
    <location>
        <begin position="765"/>
        <end position="790"/>
    </location>
</feature>
<feature type="transmembrane region" description="Helical" evidence="13">
    <location>
        <begin position="242"/>
        <end position="261"/>
    </location>
</feature>
<evidence type="ECO:0000256" key="6">
    <source>
        <dbReference type="ARBA" id="ARBA00022692"/>
    </source>
</evidence>
<evidence type="ECO:0000256" key="12">
    <source>
        <dbReference type="ARBA" id="ARBA00023136"/>
    </source>
</evidence>
<keyword evidence="10 13" id="KW-1133">Transmembrane helix</keyword>
<dbReference type="eggNOG" id="COG2608">
    <property type="taxonomic scope" value="Bacteria"/>
</dbReference>
<dbReference type="Gene3D" id="2.70.150.10">
    <property type="entry name" value="Calcium-transporting ATPase, cytoplasmic transduction domain A"/>
    <property type="match status" value="1"/>
</dbReference>
<dbReference type="NCBIfam" id="TIGR01494">
    <property type="entry name" value="ATPase_P-type"/>
    <property type="match status" value="1"/>
</dbReference>
<keyword evidence="11" id="KW-0406">Ion transport</keyword>
<protein>
    <submittedName>
        <fullName evidence="16">E1-E2 ATPase-associated domain protein</fullName>
    </submittedName>
</protein>
<evidence type="ECO:0000256" key="9">
    <source>
        <dbReference type="ARBA" id="ARBA00022967"/>
    </source>
</evidence>
<dbReference type="AlphaFoldDB" id="H1YJ02"/>
<evidence type="ECO:0000256" key="11">
    <source>
        <dbReference type="ARBA" id="ARBA00023065"/>
    </source>
</evidence>
<dbReference type="EMBL" id="CM001403">
    <property type="protein sequence ID" value="EHQ27697.1"/>
    <property type="molecule type" value="Genomic_DNA"/>
</dbReference>
<keyword evidence="7" id="KW-0479">Metal-binding</keyword>
<dbReference type="PANTHER" id="PTHR43520">
    <property type="entry name" value="ATP7, ISOFORM B"/>
    <property type="match status" value="1"/>
</dbReference>
<evidence type="ECO:0000256" key="8">
    <source>
        <dbReference type="ARBA" id="ARBA00022842"/>
    </source>
</evidence>
<dbReference type="HOGENOM" id="CLU_001771_0_3_10"/>
<dbReference type="Gene3D" id="3.30.70.100">
    <property type="match status" value="1"/>
</dbReference>
<evidence type="ECO:0000256" key="10">
    <source>
        <dbReference type="ARBA" id="ARBA00022989"/>
    </source>
</evidence>
<proteinExistence type="inferred from homology"/>
<dbReference type="OrthoDB" id="9770315at2"/>
<dbReference type="SUPFAM" id="SSF55008">
    <property type="entry name" value="HMA, heavy metal-associated domain"/>
    <property type="match status" value="1"/>
</dbReference>
<name>H1YJ02_9SPHI</name>
<keyword evidence="8" id="KW-0460">Magnesium</keyword>
<dbReference type="STRING" id="714943.Mucpa_3599"/>
<feature type="transmembrane region" description="Helical" evidence="13">
    <location>
        <begin position="267"/>
        <end position="288"/>
    </location>
</feature>
<feature type="transmembrane region" description="Helical" evidence="13">
    <location>
        <begin position="174"/>
        <end position="197"/>
    </location>
</feature>
<dbReference type="InterPro" id="IPR008250">
    <property type="entry name" value="ATPase_P-typ_transduc_dom_A_sf"/>
</dbReference>
<dbReference type="PANTHER" id="PTHR43520:SF5">
    <property type="entry name" value="CATION-TRANSPORTING P-TYPE ATPASE-RELATED"/>
    <property type="match status" value="1"/>
</dbReference>
<keyword evidence="17" id="KW-1185">Reference proteome</keyword>
<dbReference type="InterPro" id="IPR023214">
    <property type="entry name" value="HAD_sf"/>
</dbReference>
<dbReference type="eggNOG" id="COG2217">
    <property type="taxonomic scope" value="Bacteria"/>
</dbReference>
<dbReference type="GO" id="GO:0043682">
    <property type="term" value="F:P-type divalent copper transporter activity"/>
    <property type="evidence" value="ECO:0007669"/>
    <property type="project" value="TreeGrafter"/>
</dbReference>
<evidence type="ECO:0000256" key="13">
    <source>
        <dbReference type="SAM" id="Phobius"/>
    </source>
</evidence>
<feature type="transmembrane region" description="Helical" evidence="13">
    <location>
        <begin position="424"/>
        <end position="443"/>
    </location>
</feature>
<dbReference type="SUPFAM" id="SSF81653">
    <property type="entry name" value="Calcium ATPase, transduction domain A"/>
    <property type="match status" value="1"/>
</dbReference>
<evidence type="ECO:0000256" key="5">
    <source>
        <dbReference type="ARBA" id="ARBA00022553"/>
    </source>
</evidence>
<evidence type="ECO:0000256" key="3">
    <source>
        <dbReference type="ARBA" id="ARBA00022448"/>
    </source>
</evidence>
<dbReference type="GO" id="GO:0005524">
    <property type="term" value="F:ATP binding"/>
    <property type="evidence" value="ECO:0007669"/>
    <property type="project" value="InterPro"/>
</dbReference>
<dbReference type="GO" id="GO:0005507">
    <property type="term" value="F:copper ion binding"/>
    <property type="evidence" value="ECO:0007669"/>
    <property type="project" value="TreeGrafter"/>
</dbReference>
<evidence type="ECO:0000313" key="16">
    <source>
        <dbReference type="EMBL" id="EHQ27697.1"/>
    </source>
</evidence>
<dbReference type="InterPro" id="IPR001757">
    <property type="entry name" value="P_typ_ATPase"/>
</dbReference>
<dbReference type="PRINTS" id="PR00943">
    <property type="entry name" value="CUATPASE"/>
</dbReference>
<dbReference type="GO" id="GO:0016887">
    <property type="term" value="F:ATP hydrolysis activity"/>
    <property type="evidence" value="ECO:0007669"/>
    <property type="project" value="InterPro"/>
</dbReference>
<keyword evidence="9" id="KW-1278">Translocase</keyword>
<keyword evidence="12 13" id="KW-0472">Membrane</keyword>
<reference evidence="16" key="1">
    <citation type="submission" date="2011-09" db="EMBL/GenBank/DDBJ databases">
        <title>The permanent draft genome of Mucilaginibacter paludis DSM 18603.</title>
        <authorList>
            <consortium name="US DOE Joint Genome Institute (JGI-PGF)"/>
            <person name="Lucas S."/>
            <person name="Han J."/>
            <person name="Lapidus A."/>
            <person name="Bruce D."/>
            <person name="Goodwin L."/>
            <person name="Pitluck S."/>
            <person name="Peters L."/>
            <person name="Kyrpides N."/>
            <person name="Mavromatis K."/>
            <person name="Ivanova N."/>
            <person name="Mikhailova N."/>
            <person name="Held B."/>
            <person name="Detter J.C."/>
            <person name="Tapia R."/>
            <person name="Han C."/>
            <person name="Land M."/>
            <person name="Hauser L."/>
            <person name="Markowitz V."/>
            <person name="Cheng J.-F."/>
            <person name="Hugenholtz P."/>
            <person name="Woyke T."/>
            <person name="Wu D."/>
            <person name="Tindall B."/>
            <person name="Brambilla E."/>
            <person name="Klenk H.-P."/>
            <person name="Eisen J.A."/>
        </authorList>
    </citation>
    <scope>NUCLEOTIDE SEQUENCE [LARGE SCALE GENOMIC DNA]</scope>
    <source>
        <strain evidence="16">DSM 18603</strain>
    </source>
</reference>
<feature type="domain" description="Putative metal-binding" evidence="15">
    <location>
        <begin position="12"/>
        <end position="82"/>
    </location>
</feature>
<dbReference type="InterPro" id="IPR036412">
    <property type="entry name" value="HAD-like_sf"/>
</dbReference>
<dbReference type="Pfam" id="PF00122">
    <property type="entry name" value="E1-E2_ATPase"/>
    <property type="match status" value="1"/>
</dbReference>
<dbReference type="Pfam" id="PF12156">
    <property type="entry name" value="ATPase-cat_bd"/>
    <property type="match status" value="1"/>
</dbReference>
<dbReference type="InterPro" id="IPR023298">
    <property type="entry name" value="ATPase_P-typ_TM_dom_sf"/>
</dbReference>
<dbReference type="SUPFAM" id="SSF56784">
    <property type="entry name" value="HAD-like"/>
    <property type="match status" value="1"/>
</dbReference>
<comment type="similarity">
    <text evidence="2">Belongs to the cation transport ATPase (P-type) (TC 3.A.3) family. Type IB subfamily.</text>
</comment>
<evidence type="ECO:0000256" key="1">
    <source>
        <dbReference type="ARBA" id="ARBA00004651"/>
    </source>
</evidence>
<dbReference type="GO" id="GO:0055070">
    <property type="term" value="P:copper ion homeostasis"/>
    <property type="evidence" value="ECO:0007669"/>
    <property type="project" value="TreeGrafter"/>
</dbReference>
<organism evidence="16 17">
    <name type="scientific">Mucilaginibacter paludis DSM 18603</name>
    <dbReference type="NCBI Taxonomy" id="714943"/>
    <lineage>
        <taxon>Bacteria</taxon>
        <taxon>Pseudomonadati</taxon>
        <taxon>Bacteroidota</taxon>
        <taxon>Sphingobacteriia</taxon>
        <taxon>Sphingobacteriales</taxon>
        <taxon>Sphingobacteriaceae</taxon>
        <taxon>Mucilaginibacter</taxon>
    </lineage>
</organism>
<dbReference type="InterPro" id="IPR023299">
    <property type="entry name" value="ATPase_P-typ_cyto_dom_N"/>
</dbReference>
<dbReference type="Proteomes" id="UP000002774">
    <property type="component" value="Chromosome"/>
</dbReference>
<dbReference type="RefSeq" id="WP_008508242.1">
    <property type="nucleotide sequence ID" value="NZ_CM001403.1"/>
</dbReference>
<dbReference type="InterPro" id="IPR059000">
    <property type="entry name" value="ATPase_P-type_domA"/>
</dbReference>
<keyword evidence="3" id="KW-0813">Transport</keyword>
<evidence type="ECO:0000259" key="15">
    <source>
        <dbReference type="Pfam" id="PF12156"/>
    </source>
</evidence>
<dbReference type="InterPro" id="IPR018303">
    <property type="entry name" value="ATPase_P-typ_P_site"/>
</dbReference>
<comment type="subcellular location">
    <subcellularLocation>
        <location evidence="1">Cell membrane</location>
        <topology evidence="1">Multi-pass membrane protein</topology>
    </subcellularLocation>
</comment>
<dbReference type="Gene3D" id="3.40.50.1000">
    <property type="entry name" value="HAD superfamily/HAD-like"/>
    <property type="match status" value="1"/>
</dbReference>
<keyword evidence="6 13" id="KW-0812">Transmembrane</keyword>
<gene>
    <name evidence="16" type="ORF">Mucpa_3599</name>
</gene>
<evidence type="ECO:0000313" key="17">
    <source>
        <dbReference type="Proteomes" id="UP000002774"/>
    </source>
</evidence>
<evidence type="ECO:0000259" key="14">
    <source>
        <dbReference type="Pfam" id="PF00122"/>
    </source>
</evidence>
<dbReference type="PRINTS" id="PR00119">
    <property type="entry name" value="CATATPASE"/>
</dbReference>
<feature type="transmembrane region" description="Helical" evidence="13">
    <location>
        <begin position="738"/>
        <end position="759"/>
    </location>
</feature>
<dbReference type="Pfam" id="PF00702">
    <property type="entry name" value="Hydrolase"/>
    <property type="match status" value="1"/>
</dbReference>
<feature type="domain" description="P-type ATPase A" evidence="14">
    <location>
        <begin position="307"/>
        <end position="401"/>
    </location>
</feature>
<dbReference type="SUPFAM" id="SSF81665">
    <property type="entry name" value="Calcium ATPase, transmembrane domain M"/>
    <property type="match status" value="1"/>
</dbReference>
<evidence type="ECO:0000256" key="2">
    <source>
        <dbReference type="ARBA" id="ARBA00006024"/>
    </source>
</evidence>
<feature type="transmembrane region" description="Helical" evidence="13">
    <location>
        <begin position="449"/>
        <end position="479"/>
    </location>
</feature>
<keyword evidence="5" id="KW-0597">Phosphoprotein</keyword>
<evidence type="ECO:0000256" key="4">
    <source>
        <dbReference type="ARBA" id="ARBA00022475"/>
    </source>
</evidence>
<feature type="transmembrane region" description="Helical" evidence="13">
    <location>
        <begin position="209"/>
        <end position="230"/>
    </location>
</feature>
<evidence type="ECO:0000256" key="7">
    <source>
        <dbReference type="ARBA" id="ARBA00022723"/>
    </source>
</evidence>
<dbReference type="PROSITE" id="PS00154">
    <property type="entry name" value="ATPASE_E1_E2"/>
    <property type="match status" value="1"/>
</dbReference>
<dbReference type="InterPro" id="IPR036163">
    <property type="entry name" value="HMA_dom_sf"/>
</dbReference>
<keyword evidence="4" id="KW-1003">Cell membrane</keyword>
<accession>H1YJ02</accession>
<dbReference type="GO" id="GO:0005886">
    <property type="term" value="C:plasma membrane"/>
    <property type="evidence" value="ECO:0007669"/>
    <property type="project" value="UniProtKB-SubCell"/>
</dbReference>
<dbReference type="InterPro" id="IPR021993">
    <property type="entry name" value="ATPase-cat-bd"/>
</dbReference>